<comment type="function">
    <text evidence="1">Required for the assembly of cytochrome c oxidase.</text>
</comment>
<reference evidence="8 9" key="1">
    <citation type="submission" date="2020-11" db="EMBL/GenBank/DDBJ databases">
        <title>Kefir isolates.</title>
        <authorList>
            <person name="Marcisauskas S."/>
            <person name="Kim Y."/>
            <person name="Blasche S."/>
        </authorList>
    </citation>
    <scope>NUCLEOTIDE SEQUENCE [LARGE SCALE GENOMIC DNA]</scope>
    <source>
        <strain evidence="8 9">OG2</strain>
    </source>
</reference>
<accession>A0A9P7BBV8</accession>
<keyword evidence="4" id="KW-1015">Disulfide bond</keyword>
<dbReference type="SUPFAM" id="SSF47072">
    <property type="entry name" value="Cysteine alpha-hairpin motif"/>
    <property type="match status" value="1"/>
</dbReference>
<evidence type="ECO:0000256" key="1">
    <source>
        <dbReference type="ARBA" id="ARBA00003875"/>
    </source>
</evidence>
<evidence type="ECO:0000313" key="9">
    <source>
        <dbReference type="Proteomes" id="UP000750334"/>
    </source>
</evidence>
<dbReference type="PANTHER" id="PTHR46811:SF1">
    <property type="entry name" value="COILED-COIL-HELIX-COILED-COIL-HELIX DOMAIN-CONTAINING PROTEIN 7"/>
    <property type="match status" value="1"/>
</dbReference>
<organism evidence="8 9">
    <name type="scientific">Maudiozyma exigua</name>
    <name type="common">Yeast</name>
    <name type="synonym">Kazachstania exigua</name>
    <dbReference type="NCBI Taxonomy" id="34358"/>
    <lineage>
        <taxon>Eukaryota</taxon>
        <taxon>Fungi</taxon>
        <taxon>Dikarya</taxon>
        <taxon>Ascomycota</taxon>
        <taxon>Saccharomycotina</taxon>
        <taxon>Saccharomycetes</taxon>
        <taxon>Saccharomycetales</taxon>
        <taxon>Saccharomycetaceae</taxon>
        <taxon>Maudiozyma</taxon>
    </lineage>
</organism>
<gene>
    <name evidence="8" type="primary">COX23</name>
    <name evidence="8" type="ORF">C6P45_000985</name>
</gene>
<comment type="similarity">
    <text evidence="5">Belongs to the COX23 family.</text>
</comment>
<dbReference type="Proteomes" id="UP000750334">
    <property type="component" value="Unassembled WGS sequence"/>
</dbReference>
<protein>
    <recommendedName>
        <fullName evidence="6">Cytochrome c oxidase-assembly factor COX23, mitochondrial</fullName>
    </recommendedName>
</protein>
<evidence type="ECO:0000256" key="2">
    <source>
        <dbReference type="ARBA" id="ARBA00004569"/>
    </source>
</evidence>
<evidence type="ECO:0000256" key="3">
    <source>
        <dbReference type="ARBA" id="ARBA00023128"/>
    </source>
</evidence>
<evidence type="ECO:0000256" key="6">
    <source>
        <dbReference type="ARBA" id="ARBA00041104"/>
    </source>
</evidence>
<dbReference type="OrthoDB" id="9971592at2759"/>
<feature type="region of interest" description="Disordered" evidence="7">
    <location>
        <begin position="1"/>
        <end position="40"/>
    </location>
</feature>
<dbReference type="EMBL" id="PUHR01000014">
    <property type="protein sequence ID" value="KAG0671221.1"/>
    <property type="molecule type" value="Genomic_DNA"/>
</dbReference>
<dbReference type="PANTHER" id="PTHR46811">
    <property type="entry name" value="COILED-COIL-HELIX-COILED-COIL-HELIX DOMAIN-CONTAINING PROTEIN 7"/>
    <property type="match status" value="1"/>
</dbReference>
<dbReference type="AlphaFoldDB" id="A0A9P7BBV8"/>
<evidence type="ECO:0000256" key="5">
    <source>
        <dbReference type="ARBA" id="ARBA00038264"/>
    </source>
</evidence>
<dbReference type="GO" id="GO:0005758">
    <property type="term" value="C:mitochondrial intermembrane space"/>
    <property type="evidence" value="ECO:0007669"/>
    <property type="project" value="UniProtKB-SubCell"/>
</dbReference>
<dbReference type="InterPro" id="IPR051040">
    <property type="entry name" value="COX23"/>
</dbReference>
<dbReference type="PROSITE" id="PS51808">
    <property type="entry name" value="CHCH"/>
    <property type="match status" value="1"/>
</dbReference>
<dbReference type="GO" id="GO:0033108">
    <property type="term" value="P:mitochondrial respiratory chain complex assembly"/>
    <property type="evidence" value="ECO:0007669"/>
    <property type="project" value="TreeGrafter"/>
</dbReference>
<comment type="subcellular location">
    <subcellularLocation>
        <location evidence="2">Mitochondrion intermembrane space</location>
    </subcellularLocation>
</comment>
<sequence>MSSSDNNTPEENKQLLAVTDKNQVNYTPDSKDTDSYKYYPDDPESTWNRFRFQAKGDSQYFDPCEESSKLSMKCLELNNYDRQLCKEYFDAYRECKKQWLQSRRRDKSQWEWDRDNTNADTNAQTTADDSSCILM</sequence>
<evidence type="ECO:0000313" key="8">
    <source>
        <dbReference type="EMBL" id="KAG0671221.1"/>
    </source>
</evidence>
<name>A0A9P7BBV8_MAUEX</name>
<evidence type="ECO:0000256" key="7">
    <source>
        <dbReference type="SAM" id="MobiDB-lite"/>
    </source>
</evidence>
<dbReference type="InterPro" id="IPR009069">
    <property type="entry name" value="Cys_alpha_HP_mot_SF"/>
</dbReference>
<comment type="caution">
    <text evidence="8">The sequence shown here is derived from an EMBL/GenBank/DDBJ whole genome shotgun (WGS) entry which is preliminary data.</text>
</comment>
<keyword evidence="3" id="KW-0496">Mitochondrion</keyword>
<proteinExistence type="inferred from homology"/>
<feature type="compositionally biased region" description="Low complexity" evidence="7">
    <location>
        <begin position="118"/>
        <end position="129"/>
    </location>
</feature>
<dbReference type="Gene3D" id="1.10.287.1130">
    <property type="entry name" value="CytochromE C oxidase copper chaperone"/>
    <property type="match status" value="1"/>
</dbReference>
<feature type="region of interest" description="Disordered" evidence="7">
    <location>
        <begin position="115"/>
        <end position="135"/>
    </location>
</feature>
<keyword evidence="9" id="KW-1185">Reference proteome</keyword>
<evidence type="ECO:0000256" key="4">
    <source>
        <dbReference type="ARBA" id="ARBA00023157"/>
    </source>
</evidence>